<feature type="compositionally biased region" description="Basic and acidic residues" evidence="1">
    <location>
        <begin position="302"/>
        <end position="319"/>
    </location>
</feature>
<sequence length="1140" mass="127101">MLPFPGVVVASLEHLPASSPTVLFRLNYADTAFASGRPSRKRGEEEKGGFPREEESERDVVLAALARDRTAAEASSWARLLGRVGTMAVLPLFSGELRCDSVFAMRERRTLEDFCETTAQKEGESLCGVRDTRELYVQLPEEVSVMLKGLGRGLEERRGRREEAAGESFRLVVILMDAPDERWTPLVTRAVTRAVEEAVAVRETKEETRKRETQTEGENAHADQDVCKGAKRRCWKSSLSLALQIRRGPRGQLGVRLLSAHQELPLLAVPQLLLGRLDRTKVQPHSHACSLKSNRERRKPRKETLAAERKDSERGRIRREEGFGERKDLERARIRREAGFGERKDSERGRIRREEGFGERKDSERGRIRREEGFGEGEDSERGRIRRGEGFGEGKDSERGRIRRGEGFGEGKESERGRIRRDGGELEDAERAEDRKELRVSEKTFCAAFFAGGKVPLVREAALATATSLRKSRTGFPSVLCLLFLARKRACWSRRLLCAEALSRFFPGLHAPALFAAFSSAFPDAPSAASPLLSAVVLALPPASRASTPASGRFLAAEKELRSLLEETRRKHEQTVRARQERLATLVEREAKRIEEERGKAAEQVGGKNAKERAAHGEDRVSANDGERQENESRDDPRPHKRAEERTSFRDQIYDTLPDAIVKRLFPFSSAADAEGEGRDAARLVLPQELQFSSLVAPEVLCWAVQQKLLTQAMPILQKWRKHVELDGKLISHFGQESSEILQTLLPLFDAATLAAVQTPARQLARRELQTLLQDELRHLYLQQLMLLERRSRTKLRASLLTALKAFPSPREAVRALWRREDEEAEEAEAARRRMRQAAEALLSDLAREAASLLPPRLSKIENSSQELSFRHSPADRGTWQLPAVGSLAERAKRTICSVSQSVFSSLQERKKSLTQQLAGVPWVRARLQRSLVTLSRDSVPSQISSPSSLASAPSSSASPASSPSSSSADGESGGRDEEKDVDASNDQGGLERGDDSYEERVANEVGRRLREAASAAFEEELAQLHATLMGKLTASLRQLTEEFVASPLAEKIRIQSRLFGGVSLREVLRFSVRPSLSLTAMLRRRGEGNFQGFLAWNGGSLNMILGFANDAPVVQPDGKVAPAFRIQPKVHFDVTRASR</sequence>
<gene>
    <name evidence="2" type="ORF">TGP89_213010B</name>
</gene>
<protein>
    <submittedName>
        <fullName evidence="2">Uncharacterized protein</fullName>
    </submittedName>
</protein>
<feature type="compositionally biased region" description="Basic and acidic residues" evidence="1">
    <location>
        <begin position="41"/>
        <end position="55"/>
    </location>
</feature>
<organism evidence="2 3">
    <name type="scientific">Toxoplasma gondii p89</name>
    <dbReference type="NCBI Taxonomy" id="943119"/>
    <lineage>
        <taxon>Eukaryota</taxon>
        <taxon>Sar</taxon>
        <taxon>Alveolata</taxon>
        <taxon>Apicomplexa</taxon>
        <taxon>Conoidasida</taxon>
        <taxon>Coccidia</taxon>
        <taxon>Eucoccidiorida</taxon>
        <taxon>Eimeriorina</taxon>
        <taxon>Sarcocystidae</taxon>
        <taxon>Toxoplasma</taxon>
    </lineage>
</organism>
<dbReference type="Proteomes" id="UP000028828">
    <property type="component" value="Unassembled WGS sequence"/>
</dbReference>
<proteinExistence type="predicted"/>
<name>A0A086KIM8_TOXGO</name>
<feature type="region of interest" description="Disordered" evidence="1">
    <location>
        <begin position="202"/>
        <end position="224"/>
    </location>
</feature>
<dbReference type="OrthoDB" id="364384at2759"/>
<feature type="compositionally biased region" description="Basic and acidic residues" evidence="1">
    <location>
        <begin position="609"/>
        <end position="649"/>
    </location>
</feature>
<feature type="compositionally biased region" description="Basic and acidic residues" evidence="1">
    <location>
        <begin position="990"/>
        <end position="1000"/>
    </location>
</feature>
<feature type="region of interest" description="Disordered" evidence="1">
    <location>
        <begin position="340"/>
        <end position="432"/>
    </location>
</feature>
<feature type="compositionally biased region" description="Basic and acidic residues" evidence="1">
    <location>
        <begin position="380"/>
        <end position="424"/>
    </location>
</feature>
<feature type="compositionally biased region" description="Basic and acidic residues" evidence="1">
    <location>
        <begin position="340"/>
        <end position="373"/>
    </location>
</feature>
<dbReference type="AlphaFoldDB" id="A0A086KIM8"/>
<comment type="caution">
    <text evidence="2">The sequence shown here is derived from an EMBL/GenBank/DDBJ whole genome shotgun (WGS) entry which is preliminary data.</text>
</comment>
<feature type="region of interest" description="Disordered" evidence="1">
    <location>
        <begin position="281"/>
        <end position="319"/>
    </location>
</feature>
<dbReference type="VEuPathDB" id="ToxoDB:TGP89_213010B"/>
<accession>A0A086KIM8</accession>
<feature type="compositionally biased region" description="Low complexity" evidence="1">
    <location>
        <begin position="939"/>
        <end position="969"/>
    </location>
</feature>
<evidence type="ECO:0000313" key="3">
    <source>
        <dbReference type="Proteomes" id="UP000028828"/>
    </source>
</evidence>
<feature type="region of interest" description="Disordered" evidence="1">
    <location>
        <begin position="35"/>
        <end position="55"/>
    </location>
</feature>
<reference evidence="2 3" key="1">
    <citation type="submission" date="2014-03" db="EMBL/GenBank/DDBJ databases">
        <authorList>
            <person name="Sibley D."/>
            <person name="Venepally P."/>
            <person name="Karamycheva S."/>
            <person name="Hadjithomas M."/>
            <person name="Khan A."/>
            <person name="Brunk B."/>
            <person name="Roos D."/>
            <person name="Caler E."/>
            <person name="Lorenzi H."/>
        </authorList>
    </citation>
    <scope>NUCLEOTIDE SEQUENCE [LARGE SCALE GENOMIC DNA]</scope>
    <source>
        <strain evidence="3">p89</strain>
    </source>
</reference>
<feature type="region of interest" description="Disordered" evidence="1">
    <location>
        <begin position="594"/>
        <end position="649"/>
    </location>
</feature>
<evidence type="ECO:0000256" key="1">
    <source>
        <dbReference type="SAM" id="MobiDB-lite"/>
    </source>
</evidence>
<feature type="region of interest" description="Disordered" evidence="1">
    <location>
        <begin position="936"/>
        <end position="1000"/>
    </location>
</feature>
<feature type="compositionally biased region" description="Basic and acidic residues" evidence="1">
    <location>
        <begin position="973"/>
        <end position="983"/>
    </location>
</feature>
<evidence type="ECO:0000313" key="2">
    <source>
        <dbReference type="EMBL" id="KFG44246.1"/>
    </source>
</evidence>
<dbReference type="EMBL" id="AEYI02000864">
    <property type="protein sequence ID" value="KFG44246.1"/>
    <property type="molecule type" value="Genomic_DNA"/>
</dbReference>